<protein>
    <submittedName>
        <fullName evidence="2">Uncharacterized protein</fullName>
    </submittedName>
</protein>
<reference evidence="2" key="1">
    <citation type="submission" date="2021-02" db="EMBL/GenBank/DDBJ databases">
        <title>First Annotated Genome of the Yellow-green Alga Tribonema minus.</title>
        <authorList>
            <person name="Mahan K.M."/>
        </authorList>
    </citation>
    <scope>NUCLEOTIDE SEQUENCE</scope>
    <source>
        <strain evidence="2">UTEX B ZZ1240</strain>
    </source>
</reference>
<name>A0A835YYT5_9STRA</name>
<dbReference type="EMBL" id="JAFCMP010000171">
    <property type="protein sequence ID" value="KAG5184277.1"/>
    <property type="molecule type" value="Genomic_DNA"/>
</dbReference>
<dbReference type="Proteomes" id="UP000664859">
    <property type="component" value="Unassembled WGS sequence"/>
</dbReference>
<feature type="compositionally biased region" description="Acidic residues" evidence="1">
    <location>
        <begin position="52"/>
        <end position="69"/>
    </location>
</feature>
<organism evidence="2 3">
    <name type="scientific">Tribonema minus</name>
    <dbReference type="NCBI Taxonomy" id="303371"/>
    <lineage>
        <taxon>Eukaryota</taxon>
        <taxon>Sar</taxon>
        <taxon>Stramenopiles</taxon>
        <taxon>Ochrophyta</taxon>
        <taxon>PX clade</taxon>
        <taxon>Xanthophyceae</taxon>
        <taxon>Tribonematales</taxon>
        <taxon>Tribonemataceae</taxon>
        <taxon>Tribonema</taxon>
    </lineage>
</organism>
<sequence>MRAARGAGAAPPPAVAAPPAAAPEPVAAAAAEPHAPEPAPSQDLQPPPEPMQGDEQEVESDDGDDDEDAFEPEELWTELDARKREIEELRESIQSLREGQSELTSSFREHGVKRAPRALPDITAGLNMLPALESRYLSRLPTICGFVGSTGSGKTYLCLSLLKLLRREGTLDTVYLVSPTGASNVLYKSVIREGKDHVFTKPNSPQIWKDLEWIEGDVQAQADRWRDEMEYDIAHRKHTAGQTLNPHETNLLERFGFRKIVPRRPCPALVIDDAQGSLLFSPSPRNYLSQLVLRCRHVGGGVGLSIFLVAQTSRGVPRSLRCNFTHLFLYSTHNAKELDVLYHESGGFVSREEFERLFRLYTATSRHAFMKVDLYERQLTDSL</sequence>
<comment type="caution">
    <text evidence="2">The sequence shown here is derived from an EMBL/GenBank/DDBJ whole genome shotgun (WGS) entry which is preliminary data.</text>
</comment>
<keyword evidence="3" id="KW-1185">Reference proteome</keyword>
<dbReference type="SUPFAM" id="SSF52540">
    <property type="entry name" value="P-loop containing nucleoside triphosphate hydrolases"/>
    <property type="match status" value="1"/>
</dbReference>
<dbReference type="AlphaFoldDB" id="A0A835YYT5"/>
<accession>A0A835YYT5</accession>
<evidence type="ECO:0000313" key="3">
    <source>
        <dbReference type="Proteomes" id="UP000664859"/>
    </source>
</evidence>
<feature type="compositionally biased region" description="Pro residues" evidence="1">
    <location>
        <begin position="10"/>
        <end position="22"/>
    </location>
</feature>
<feature type="region of interest" description="Disordered" evidence="1">
    <location>
        <begin position="1"/>
        <end position="69"/>
    </location>
</feature>
<dbReference type="Gene3D" id="3.40.50.300">
    <property type="entry name" value="P-loop containing nucleotide triphosphate hydrolases"/>
    <property type="match status" value="1"/>
</dbReference>
<dbReference type="InterPro" id="IPR027417">
    <property type="entry name" value="P-loop_NTPase"/>
</dbReference>
<feature type="compositionally biased region" description="Low complexity" evidence="1">
    <location>
        <begin position="23"/>
        <end position="33"/>
    </location>
</feature>
<gene>
    <name evidence="2" type="ORF">JKP88DRAFT_255501</name>
</gene>
<evidence type="ECO:0000256" key="1">
    <source>
        <dbReference type="SAM" id="MobiDB-lite"/>
    </source>
</evidence>
<proteinExistence type="predicted"/>
<evidence type="ECO:0000313" key="2">
    <source>
        <dbReference type="EMBL" id="KAG5184277.1"/>
    </source>
</evidence>